<name>A0A432YX16_9GAMM</name>
<comment type="similarity">
    <text evidence="2">Belongs to the ABC-4 integral membrane protein family. LolC/E subfamily.</text>
</comment>
<dbReference type="PANTHER" id="PTHR30489">
    <property type="entry name" value="LIPOPROTEIN-RELEASING SYSTEM TRANSMEMBRANE PROTEIN LOLE"/>
    <property type="match status" value="1"/>
</dbReference>
<dbReference type="Pfam" id="PF12704">
    <property type="entry name" value="MacB_PCD"/>
    <property type="match status" value="1"/>
</dbReference>
<dbReference type="Proteomes" id="UP000288361">
    <property type="component" value="Unassembled WGS sequence"/>
</dbReference>
<evidence type="ECO:0000259" key="9">
    <source>
        <dbReference type="Pfam" id="PF02687"/>
    </source>
</evidence>
<evidence type="ECO:0000256" key="4">
    <source>
        <dbReference type="ARBA" id="ARBA00022475"/>
    </source>
</evidence>
<feature type="domain" description="MacB-like periplasmic core" evidence="10">
    <location>
        <begin position="28"/>
        <end position="237"/>
    </location>
</feature>
<dbReference type="InterPro" id="IPR051447">
    <property type="entry name" value="Lipoprotein-release_system"/>
</dbReference>
<evidence type="ECO:0000256" key="3">
    <source>
        <dbReference type="ARBA" id="ARBA00022448"/>
    </source>
</evidence>
<dbReference type="InterPro" id="IPR025857">
    <property type="entry name" value="MacB_PCD"/>
</dbReference>
<protein>
    <submittedName>
        <fullName evidence="11">Lipoprotein-releasing system transmembrane subunit, LolC/LolE family</fullName>
    </submittedName>
</protein>
<sequence>MNLAWLLAKRFRSRRDKKGFLSFISASSTTGIAFGCAVLIAALSMMNGFQNVLQNRLLSVVPHVEYSAVEGELKNWELISKIALENPGVVATAPGINSTVMVQTNTSFHGIQLKGIDPSYENRVSDLSSYVSDEDWQRWTSEGGILLGAGIAEKLDVQVGDSLSILFPEKSERGFQSPKRKRLEVTGLFEFGGEIDHLNAYVSLSTAMDELSIADGVTSVRLALNDVFKAPTVAQEVGNQLPELVYLNDWTRTHGHLYRDIELVRSVVYLVLVLVMAVACFNIVSTLVMTVAKKRRQIAMLKTLGMKDRTLLLAFMFQGIMNGLYGVLWGAGIGIFLGQFMPEIMRFIESLFNIDILDGGIYFVSEIPSQWQWNDVVLVSVVALLMSWLATIYPAWRAIKVEPAKALHDRG</sequence>
<dbReference type="GO" id="GO:0044874">
    <property type="term" value="P:lipoprotein localization to outer membrane"/>
    <property type="evidence" value="ECO:0007669"/>
    <property type="project" value="TreeGrafter"/>
</dbReference>
<feature type="transmembrane region" description="Helical" evidence="8">
    <location>
        <begin position="311"/>
        <end position="337"/>
    </location>
</feature>
<evidence type="ECO:0000313" key="11">
    <source>
        <dbReference type="EMBL" id="RUO67851.1"/>
    </source>
</evidence>
<keyword evidence="4" id="KW-1003">Cell membrane</keyword>
<keyword evidence="3" id="KW-0813">Transport</keyword>
<evidence type="ECO:0000256" key="1">
    <source>
        <dbReference type="ARBA" id="ARBA00004651"/>
    </source>
</evidence>
<evidence type="ECO:0000256" key="7">
    <source>
        <dbReference type="ARBA" id="ARBA00023136"/>
    </source>
</evidence>
<reference evidence="11 12" key="1">
    <citation type="journal article" date="2011" name="Front. Microbiol.">
        <title>Genomic signatures of strain selection and enhancement in Bacillus atrophaeus var. globigii, a historical biowarfare simulant.</title>
        <authorList>
            <person name="Gibbons H.S."/>
            <person name="Broomall S.M."/>
            <person name="McNew L.A."/>
            <person name="Daligault H."/>
            <person name="Chapman C."/>
            <person name="Bruce D."/>
            <person name="Karavis M."/>
            <person name="Krepps M."/>
            <person name="McGregor P.A."/>
            <person name="Hong C."/>
            <person name="Park K.H."/>
            <person name="Akmal A."/>
            <person name="Feldman A."/>
            <person name="Lin J.S."/>
            <person name="Chang W.E."/>
            <person name="Higgs B.W."/>
            <person name="Demirev P."/>
            <person name="Lindquist J."/>
            <person name="Liem A."/>
            <person name="Fochler E."/>
            <person name="Read T.D."/>
            <person name="Tapia R."/>
            <person name="Johnson S."/>
            <person name="Bishop-Lilly K.A."/>
            <person name="Detter C."/>
            <person name="Han C."/>
            <person name="Sozhamannan S."/>
            <person name="Rosenzweig C.N."/>
            <person name="Skowronski E.W."/>
        </authorList>
    </citation>
    <scope>NUCLEOTIDE SEQUENCE [LARGE SCALE GENOMIC DNA]</scope>
    <source>
        <strain evidence="11 12">TPS4-2</strain>
    </source>
</reference>
<dbReference type="AlphaFoldDB" id="A0A432YX16"/>
<keyword evidence="11" id="KW-0449">Lipoprotein</keyword>
<dbReference type="PANTHER" id="PTHR30489:SF0">
    <property type="entry name" value="LIPOPROTEIN-RELEASING SYSTEM TRANSMEMBRANE PROTEIN LOLE"/>
    <property type="match status" value="1"/>
</dbReference>
<dbReference type="NCBIfam" id="TIGR02212">
    <property type="entry name" value="lolCE"/>
    <property type="match status" value="1"/>
</dbReference>
<feature type="transmembrane region" description="Helical" evidence="8">
    <location>
        <begin position="267"/>
        <end position="291"/>
    </location>
</feature>
<comment type="subcellular location">
    <subcellularLocation>
        <location evidence="1">Cell membrane</location>
        <topology evidence="1">Multi-pass membrane protein</topology>
    </subcellularLocation>
</comment>
<evidence type="ECO:0000313" key="12">
    <source>
        <dbReference type="Proteomes" id="UP000288361"/>
    </source>
</evidence>
<gene>
    <name evidence="11" type="ORF">CWI73_03045</name>
</gene>
<keyword evidence="6 8" id="KW-1133">Transmembrane helix</keyword>
<feature type="transmembrane region" description="Helical" evidence="8">
    <location>
        <begin position="376"/>
        <end position="396"/>
    </location>
</feature>
<evidence type="ECO:0000259" key="10">
    <source>
        <dbReference type="Pfam" id="PF12704"/>
    </source>
</evidence>
<dbReference type="InterPro" id="IPR003838">
    <property type="entry name" value="ABC3_permease_C"/>
</dbReference>
<organism evidence="11 12">
    <name type="scientific">Idiomarina piscisalsi</name>
    <dbReference type="NCBI Taxonomy" id="1096243"/>
    <lineage>
        <taxon>Bacteria</taxon>
        <taxon>Pseudomonadati</taxon>
        <taxon>Pseudomonadota</taxon>
        <taxon>Gammaproteobacteria</taxon>
        <taxon>Alteromonadales</taxon>
        <taxon>Idiomarinaceae</taxon>
        <taxon>Idiomarina</taxon>
    </lineage>
</organism>
<comment type="caution">
    <text evidence="11">The sequence shown here is derived from an EMBL/GenBank/DDBJ whole genome shotgun (WGS) entry which is preliminary data.</text>
</comment>
<dbReference type="EMBL" id="PIQA01000001">
    <property type="protein sequence ID" value="RUO67851.1"/>
    <property type="molecule type" value="Genomic_DNA"/>
</dbReference>
<proteinExistence type="inferred from homology"/>
<keyword evidence="7 8" id="KW-0472">Membrane</keyword>
<evidence type="ECO:0000256" key="2">
    <source>
        <dbReference type="ARBA" id="ARBA00005236"/>
    </source>
</evidence>
<dbReference type="InterPro" id="IPR011925">
    <property type="entry name" value="LolCE_TM"/>
</dbReference>
<evidence type="ECO:0000256" key="6">
    <source>
        <dbReference type="ARBA" id="ARBA00022989"/>
    </source>
</evidence>
<evidence type="ECO:0000256" key="8">
    <source>
        <dbReference type="SAM" id="Phobius"/>
    </source>
</evidence>
<dbReference type="RefSeq" id="WP_126751490.1">
    <property type="nucleotide sequence ID" value="NZ_JBHUMT010000016.1"/>
</dbReference>
<feature type="domain" description="ABC3 transporter permease C-terminal" evidence="9">
    <location>
        <begin position="270"/>
        <end position="403"/>
    </location>
</feature>
<evidence type="ECO:0000256" key="5">
    <source>
        <dbReference type="ARBA" id="ARBA00022692"/>
    </source>
</evidence>
<dbReference type="GO" id="GO:0042953">
    <property type="term" value="P:lipoprotein transport"/>
    <property type="evidence" value="ECO:0007669"/>
    <property type="project" value="InterPro"/>
</dbReference>
<keyword evidence="5 8" id="KW-0812">Transmembrane</keyword>
<dbReference type="GO" id="GO:0098797">
    <property type="term" value="C:plasma membrane protein complex"/>
    <property type="evidence" value="ECO:0007669"/>
    <property type="project" value="TreeGrafter"/>
</dbReference>
<dbReference type="Pfam" id="PF02687">
    <property type="entry name" value="FtsX"/>
    <property type="match status" value="1"/>
</dbReference>
<accession>A0A432YX16</accession>
<feature type="transmembrane region" description="Helical" evidence="8">
    <location>
        <begin position="20"/>
        <end position="46"/>
    </location>
</feature>